<dbReference type="SUPFAM" id="SSF53756">
    <property type="entry name" value="UDP-Glycosyltransferase/glycogen phosphorylase"/>
    <property type="match status" value="1"/>
</dbReference>
<feature type="domain" description="Glycosyl transferase family 1" evidence="1">
    <location>
        <begin position="185"/>
        <end position="347"/>
    </location>
</feature>
<dbReference type="GO" id="GO:0016757">
    <property type="term" value="F:glycosyltransferase activity"/>
    <property type="evidence" value="ECO:0007669"/>
    <property type="project" value="InterPro"/>
</dbReference>
<dbReference type="PANTHER" id="PTHR12526">
    <property type="entry name" value="GLYCOSYLTRANSFERASE"/>
    <property type="match status" value="1"/>
</dbReference>
<protein>
    <submittedName>
        <fullName evidence="3">Glycosyltransferase</fullName>
    </submittedName>
</protein>
<organism evidence="3 4">
    <name type="scientific">candidate division WS5 bacterium</name>
    <dbReference type="NCBI Taxonomy" id="2093353"/>
    <lineage>
        <taxon>Bacteria</taxon>
        <taxon>candidate division WS5</taxon>
    </lineage>
</organism>
<dbReference type="Pfam" id="PF13439">
    <property type="entry name" value="Glyco_transf_4"/>
    <property type="match status" value="1"/>
</dbReference>
<sequence length="372" mass="41799">MPSEKCIHIFYFIHDLAPFGAQRVVLNAVKYLDRKRLKVTVCSFWGEETLAPEFVKHGAEVVFLRARRFFDPLAWIKLIFILFRKHPQIIHTTMPELSFPVRLVALLFPRLAVVHSFHNPLSSEPPLWRFLNRITLRMCDAISFTSKGIVDEIALKAPSLKDRFSVIQNGVELTVASTADGTRLREELCVRADEKIICCVGRLEKQKGQDILIEAVTSLVKKGIPVRLVLAGDGEMLPELKEKVRRLGIEEKVIFLGRRNDIALILASLDLYVAPSRWESFNIALGEAMVSGKPCVGTDIPGHSDLLVDKVTGVVVSAENPKVLAEAIVWVFEHQGEAQKMAVAAKEMVQTNFTPEIMAKKYEKLYLDLMGG</sequence>
<dbReference type="InterPro" id="IPR028098">
    <property type="entry name" value="Glyco_trans_4-like_N"/>
</dbReference>
<name>A0A419DAM6_9BACT</name>
<dbReference type="EMBL" id="QZJW01000054">
    <property type="protein sequence ID" value="RJO60144.1"/>
    <property type="molecule type" value="Genomic_DNA"/>
</dbReference>
<reference evidence="3 4" key="1">
    <citation type="journal article" date="2017" name="ISME J.">
        <title>Energy and carbon metabolisms in a deep terrestrial subsurface fluid microbial community.</title>
        <authorList>
            <person name="Momper L."/>
            <person name="Jungbluth S.P."/>
            <person name="Lee M.D."/>
            <person name="Amend J.P."/>
        </authorList>
    </citation>
    <scope>NUCLEOTIDE SEQUENCE [LARGE SCALE GENOMIC DNA]</scope>
    <source>
        <strain evidence="3">SURF_29</strain>
    </source>
</reference>
<feature type="domain" description="Glycosyltransferase subfamily 4-like N-terminal" evidence="2">
    <location>
        <begin position="20"/>
        <end position="173"/>
    </location>
</feature>
<evidence type="ECO:0000313" key="3">
    <source>
        <dbReference type="EMBL" id="RJO60144.1"/>
    </source>
</evidence>
<dbReference type="Gene3D" id="3.40.50.2000">
    <property type="entry name" value="Glycogen Phosphorylase B"/>
    <property type="match status" value="2"/>
</dbReference>
<evidence type="ECO:0000259" key="1">
    <source>
        <dbReference type="Pfam" id="PF00534"/>
    </source>
</evidence>
<dbReference type="Pfam" id="PF00534">
    <property type="entry name" value="Glycos_transf_1"/>
    <property type="match status" value="1"/>
</dbReference>
<dbReference type="Proteomes" id="UP000285655">
    <property type="component" value="Unassembled WGS sequence"/>
</dbReference>
<comment type="caution">
    <text evidence="3">The sequence shown here is derived from an EMBL/GenBank/DDBJ whole genome shotgun (WGS) entry which is preliminary data.</text>
</comment>
<dbReference type="InterPro" id="IPR001296">
    <property type="entry name" value="Glyco_trans_1"/>
</dbReference>
<proteinExistence type="predicted"/>
<evidence type="ECO:0000313" key="4">
    <source>
        <dbReference type="Proteomes" id="UP000285655"/>
    </source>
</evidence>
<keyword evidence="3" id="KW-0808">Transferase</keyword>
<gene>
    <name evidence="3" type="ORF">C4544_06170</name>
</gene>
<accession>A0A419DAM6</accession>
<dbReference type="AlphaFoldDB" id="A0A419DAM6"/>
<evidence type="ECO:0000259" key="2">
    <source>
        <dbReference type="Pfam" id="PF13439"/>
    </source>
</evidence>